<feature type="transmembrane region" description="Helical" evidence="1">
    <location>
        <begin position="368"/>
        <end position="388"/>
    </location>
</feature>
<feature type="transmembrane region" description="Helical" evidence="1">
    <location>
        <begin position="306"/>
        <end position="324"/>
    </location>
</feature>
<reference evidence="3 4" key="1">
    <citation type="submission" date="2015-01" db="EMBL/GenBank/DDBJ databases">
        <title>Lifestyle Evolution in Cyanobacterial Symbionts of Sponges.</title>
        <authorList>
            <person name="Burgsdorf I."/>
            <person name="Slaby B.M."/>
            <person name="Handley K.M."/>
            <person name="Haber M."/>
            <person name="Blom J."/>
            <person name="Marshall C.W."/>
            <person name="Gilbert J.A."/>
            <person name="Hentschel U."/>
            <person name="Steindler L."/>
        </authorList>
    </citation>
    <scope>NUCLEOTIDE SEQUENCE [LARGE SCALE GENOMIC DNA]</scope>
    <source>
        <strain evidence="3">142</strain>
    </source>
</reference>
<dbReference type="PANTHER" id="PTHR36442:SF1">
    <property type="entry name" value="CYCLIC-DI-AMP PHOSPHODIESTERASE PGPH"/>
    <property type="match status" value="1"/>
</dbReference>
<dbReference type="InterPro" id="IPR011624">
    <property type="entry name" value="Metal-dep_PHydrolase_7TM_extra"/>
</dbReference>
<keyword evidence="1" id="KW-0812">Transmembrane</keyword>
<dbReference type="InterPro" id="IPR052722">
    <property type="entry name" value="PgpH_phosphodiesterase"/>
</dbReference>
<sequence>MGRFRKAVLPRRPFNLARLWRRFWRTQQPRPWSRPWPWSGWMAIVAAALLVGILSSWPLLREPVLAVGTIAEQDYRAPASAKVIDRAALEARRSDLGPRTVVHVIDGQKNLVLVEALDRDLRELGRSVTTDDLAVPPINLSQEELEDQQQLRDENRKAWEQEVLHAQQRMLAQGLVASISEPTLWHAARQQLLSLPEQQRQVGAKLLVRSVLGKTNLRADPDLTHQLTEKLLNQNAQVIEVRAGDLIVSRGQQISSRQFDVLDHFDFVPRRLQLEDWAWRLGEAVLGSWLVVQMARRWNPRLQPHHGLALLLAMALVQGMKLWLRATVSPLAVLVPPTFLLAEVVGAGTALGWLALASALWPFPMDNIGLLRVLVAFIIGAIAALIAGHQRSRAQLLQTATLLTVAALLLQMLTFRVAEQMGLSVGLLSSGEPLGEGLLMGGILLLGLNLAPALENIFGLVSRSRLLELADLQRPLLLRLSKEAPGTFEHTLMICGLAEEGARTIGADVDLVRTGSLYHDIGKLHRPQWFIENQSDGINPHELLGDPWASAKVLQAHVDEGLRMARRAHLPQSVCDFIPEHQGTMRMEYFWHAAQKHSPMAKEEDFRYRGPTPRSRETGIHMLADGCEAALRSLPPEVSEGEAHATVNRILAARIRDGQLRQSGLSHTELELVVDAFVKVWKRMRHHRIPYPIAPKDIITR</sequence>
<dbReference type="SUPFAM" id="SSF109604">
    <property type="entry name" value="HD-domain/PDEase-like"/>
    <property type="match status" value="1"/>
</dbReference>
<evidence type="ECO:0000313" key="4">
    <source>
        <dbReference type="Proteomes" id="UP000035054"/>
    </source>
</evidence>
<dbReference type="Proteomes" id="UP000035054">
    <property type="component" value="Unassembled WGS sequence"/>
</dbReference>
<evidence type="ECO:0000259" key="2">
    <source>
        <dbReference type="SMART" id="SM00471"/>
    </source>
</evidence>
<dbReference type="AlphaFoldDB" id="A0A6N3X1Y8"/>
<dbReference type="Gene3D" id="1.10.3210.10">
    <property type="entry name" value="Hypothetical protein af1432"/>
    <property type="match status" value="1"/>
</dbReference>
<dbReference type="SMART" id="SM00471">
    <property type="entry name" value="HDc"/>
    <property type="match status" value="1"/>
</dbReference>
<keyword evidence="1" id="KW-1133">Transmembrane helix</keyword>
<evidence type="ECO:0000256" key="1">
    <source>
        <dbReference type="SAM" id="Phobius"/>
    </source>
</evidence>
<dbReference type="PANTHER" id="PTHR36442">
    <property type="entry name" value="CYCLIC-DI-AMP PHOSPHODIESTERASE PGPH"/>
    <property type="match status" value="1"/>
</dbReference>
<organism evidence="3 4">
    <name type="scientific">Candidatus Synechococcus spongiarum 142</name>
    <dbReference type="NCBI Taxonomy" id="1608213"/>
    <lineage>
        <taxon>Bacteria</taxon>
        <taxon>Bacillati</taxon>
        <taxon>Cyanobacteriota</taxon>
        <taxon>Cyanophyceae</taxon>
        <taxon>Synechococcales</taxon>
        <taxon>Synechococcaceae</taxon>
        <taxon>Synechococcus</taxon>
    </lineage>
</organism>
<dbReference type="NCBIfam" id="TIGR00277">
    <property type="entry name" value="HDIG"/>
    <property type="match status" value="1"/>
</dbReference>
<proteinExistence type="predicted"/>
<name>A0A6N3X1Y8_9SYNE</name>
<dbReference type="InterPro" id="IPR011621">
    <property type="entry name" value="Metal-dep_PHydrolase_7TM_intra"/>
</dbReference>
<feature type="transmembrane region" description="Helical" evidence="1">
    <location>
        <begin position="331"/>
        <end position="356"/>
    </location>
</feature>
<dbReference type="InterPro" id="IPR006675">
    <property type="entry name" value="HDIG_dom"/>
</dbReference>
<dbReference type="InterPro" id="IPR006674">
    <property type="entry name" value="HD_domain"/>
</dbReference>
<feature type="transmembrane region" description="Helical" evidence="1">
    <location>
        <begin position="400"/>
        <end position="418"/>
    </location>
</feature>
<dbReference type="EMBL" id="JXUO01000067">
    <property type="protein sequence ID" value="KKZ15105.1"/>
    <property type="molecule type" value="Genomic_DNA"/>
</dbReference>
<dbReference type="Pfam" id="PF01966">
    <property type="entry name" value="HD"/>
    <property type="match status" value="1"/>
</dbReference>
<protein>
    <recommendedName>
        <fullName evidence="2">HD/PDEase domain-containing protein</fullName>
    </recommendedName>
</protein>
<gene>
    <name evidence="3" type="ORF">TH68_02215</name>
</gene>
<feature type="transmembrane region" description="Helical" evidence="1">
    <location>
        <begin position="438"/>
        <end position="458"/>
    </location>
</feature>
<evidence type="ECO:0000313" key="3">
    <source>
        <dbReference type="EMBL" id="KKZ15105.1"/>
    </source>
</evidence>
<dbReference type="Pfam" id="PF07697">
    <property type="entry name" value="7TMR-HDED"/>
    <property type="match status" value="1"/>
</dbReference>
<comment type="caution">
    <text evidence="3">The sequence shown here is derived from an EMBL/GenBank/DDBJ whole genome shotgun (WGS) entry which is preliminary data.</text>
</comment>
<dbReference type="InterPro" id="IPR003607">
    <property type="entry name" value="HD/PDEase_dom"/>
</dbReference>
<accession>A0A6N3X1Y8</accession>
<keyword evidence="1" id="KW-0472">Membrane</keyword>
<feature type="domain" description="HD/PDEase" evidence="2">
    <location>
        <begin position="483"/>
        <end position="639"/>
    </location>
</feature>
<dbReference type="CDD" id="cd00077">
    <property type="entry name" value="HDc"/>
    <property type="match status" value="1"/>
</dbReference>
<dbReference type="Pfam" id="PF07698">
    <property type="entry name" value="7TM-7TMR_HD"/>
    <property type="match status" value="1"/>
</dbReference>